<protein>
    <submittedName>
        <fullName evidence="2">Uncharacterized protein</fullName>
    </submittedName>
</protein>
<gene>
    <name evidence="2" type="ORF">ABV408_03710</name>
</gene>
<evidence type="ECO:0000256" key="1">
    <source>
        <dbReference type="SAM" id="Phobius"/>
    </source>
</evidence>
<dbReference type="AlphaFoldDB" id="A0AB74UBC3"/>
<dbReference type="EMBL" id="CP159578">
    <property type="protein sequence ID" value="XCJ80292.1"/>
    <property type="molecule type" value="Genomic_DNA"/>
</dbReference>
<evidence type="ECO:0000313" key="2">
    <source>
        <dbReference type="EMBL" id="XCJ80292.1"/>
    </source>
</evidence>
<keyword evidence="1" id="KW-0472">Membrane</keyword>
<accession>A0AB74UBC3</accession>
<sequence length="44" mass="4805">MQGSLIGIVAGVVVWLASGEWGWGIGVGIAVGIAWDLWRQRPWR</sequence>
<keyword evidence="1" id="KW-0812">Transmembrane</keyword>
<keyword evidence="1" id="KW-1133">Transmembrane helix</keyword>
<name>A0AB74UBC3_9GAMM</name>
<feature type="transmembrane region" description="Helical" evidence="1">
    <location>
        <begin position="21"/>
        <end position="38"/>
    </location>
</feature>
<proteinExistence type="predicted"/>
<reference evidence="2" key="1">
    <citation type="submission" date="2024-06" db="EMBL/GenBank/DDBJ databases">
        <title>Complete genome of Salinicola endophyticus HNIBRBA4755.</title>
        <authorList>
            <person name="Shin S.Y."/>
            <person name="Kang H."/>
            <person name="Song J."/>
        </authorList>
    </citation>
    <scope>NUCLEOTIDE SEQUENCE</scope>
    <source>
        <strain evidence="2">HNIBRBA4755</strain>
    </source>
</reference>
<organism evidence="2">
    <name type="scientific">Salinicola endophyticus</name>
    <dbReference type="NCBI Taxonomy" id="1949083"/>
    <lineage>
        <taxon>Bacteria</taxon>
        <taxon>Pseudomonadati</taxon>
        <taxon>Pseudomonadota</taxon>
        <taxon>Gammaproteobacteria</taxon>
        <taxon>Oceanospirillales</taxon>
        <taxon>Halomonadaceae</taxon>
        <taxon>Salinicola</taxon>
    </lineage>
</organism>
<dbReference type="RefSeq" id="WP_353981126.1">
    <property type="nucleotide sequence ID" value="NZ_CP159578.1"/>
</dbReference>